<keyword evidence="3" id="KW-1185">Reference proteome</keyword>
<organism evidence="2 3">
    <name type="scientific">Prorocentrum cordatum</name>
    <dbReference type="NCBI Taxonomy" id="2364126"/>
    <lineage>
        <taxon>Eukaryota</taxon>
        <taxon>Sar</taxon>
        <taxon>Alveolata</taxon>
        <taxon>Dinophyceae</taxon>
        <taxon>Prorocentrales</taxon>
        <taxon>Prorocentraceae</taxon>
        <taxon>Prorocentrum</taxon>
    </lineage>
</organism>
<evidence type="ECO:0008006" key="4">
    <source>
        <dbReference type="Google" id="ProtNLM"/>
    </source>
</evidence>
<feature type="region of interest" description="Disordered" evidence="1">
    <location>
        <begin position="90"/>
        <end position="113"/>
    </location>
</feature>
<accession>A0ABN9SNC2</accession>
<dbReference type="Pfam" id="PF07394">
    <property type="entry name" value="DUF1501"/>
    <property type="match status" value="1"/>
</dbReference>
<dbReference type="PANTHER" id="PTHR43737">
    <property type="entry name" value="BLL7424 PROTEIN"/>
    <property type="match status" value="1"/>
</dbReference>
<name>A0ABN9SNC2_9DINO</name>
<dbReference type="Proteomes" id="UP001189429">
    <property type="component" value="Unassembled WGS sequence"/>
</dbReference>
<evidence type="ECO:0000256" key="1">
    <source>
        <dbReference type="SAM" id="MobiDB-lite"/>
    </source>
</evidence>
<feature type="region of interest" description="Disordered" evidence="1">
    <location>
        <begin position="649"/>
        <end position="675"/>
    </location>
</feature>
<feature type="compositionally biased region" description="Pro residues" evidence="1">
    <location>
        <begin position="649"/>
        <end position="659"/>
    </location>
</feature>
<sequence length="760" mass="80651">MLALVNSGGLTRCSYGIGSYPERTCNTPPGHFLIDASSNDSDANDSFTMVSLLLTGGRIKDTSAFEAALQASADGDHLKAAMRTVLMSPEFHTEGDPQPAGERPSVQEEPTSQSDSYKAMVFLWFGGGLDSFNLLVPTCPDLFEEYVTVRQNVALAQGQLLEISADTQNCSTFGVHHALPFVRDLYAQGQLAFVSNVGGLVQPTTKAEYRTAPTCAGLFSHSDQTNGAMTLQCQVQGVSPKGFGGRLADVLAAQDYFTTSFSLAGSSTWSQGQGIGVEIIDGRNGAVRLQGYQELQAIVGNSTGITYGNVYSEEYARQLAVAIRSSETLGGLLDSAQLTTSFGTVTSIARQLHQVARLIATRTERGAERDFFFVEQGGFDTHTTLDQVLQGNFAELNDALKDFVAELRGQGIFDSVVLVTSSDFGRTLTSNGAGTDHGWAGNHFVLGGSINGGRIYNPFPESLLEGSLQDVGRGRLVPQYPWESVMVPIAQWLIGQTPSSRAAVGRLSSVFPNLANFNTSEHIISADSLFVGFSVTTPAPTPTLTQSPTTPSPTVAPVSTRIVSSVEGGDTEVLVESTVGFAVGDTVAIDGGGNRETRVIIEIRSSRATSSSASSGVLVLDNALTNHYPIDSIIVVYVTAAPTVAPTPVPTSVPTPPVAGPGSGGGSATGDPHLRNVHGQRFDLMKPGRHVLIQIPKGERDASTLLRVQADARRLGGCKDMYFQEINVRSAAPPAARPPRQSHRVAMPEQVWAFRASFGI</sequence>
<dbReference type="PANTHER" id="PTHR43737:SF1">
    <property type="entry name" value="DUF1501 DOMAIN-CONTAINING PROTEIN"/>
    <property type="match status" value="1"/>
</dbReference>
<protein>
    <recommendedName>
        <fullName evidence="4">DUF1501 domain-containing protein</fullName>
    </recommendedName>
</protein>
<evidence type="ECO:0000313" key="3">
    <source>
        <dbReference type="Proteomes" id="UP001189429"/>
    </source>
</evidence>
<evidence type="ECO:0000313" key="2">
    <source>
        <dbReference type="EMBL" id="CAK0833310.1"/>
    </source>
</evidence>
<proteinExistence type="predicted"/>
<gene>
    <name evidence="2" type="ORF">PCOR1329_LOCUS31047</name>
</gene>
<dbReference type="InterPro" id="IPR010869">
    <property type="entry name" value="DUF1501"/>
</dbReference>
<comment type="caution">
    <text evidence="2">The sequence shown here is derived from an EMBL/GenBank/DDBJ whole genome shotgun (WGS) entry which is preliminary data.</text>
</comment>
<reference evidence="2" key="1">
    <citation type="submission" date="2023-10" db="EMBL/GenBank/DDBJ databases">
        <authorList>
            <person name="Chen Y."/>
            <person name="Shah S."/>
            <person name="Dougan E. K."/>
            <person name="Thang M."/>
            <person name="Chan C."/>
        </authorList>
    </citation>
    <scope>NUCLEOTIDE SEQUENCE [LARGE SCALE GENOMIC DNA]</scope>
</reference>
<dbReference type="EMBL" id="CAUYUJ010012113">
    <property type="protein sequence ID" value="CAK0833310.1"/>
    <property type="molecule type" value="Genomic_DNA"/>
</dbReference>